<evidence type="ECO:0000259" key="4">
    <source>
        <dbReference type="PROSITE" id="PS51194"/>
    </source>
</evidence>
<dbReference type="Pfam" id="PF00271">
    <property type="entry name" value="Helicase_C"/>
    <property type="match status" value="1"/>
</dbReference>
<accession>A0A2A9DU86</accession>
<dbReference type="Pfam" id="PF00270">
    <property type="entry name" value="DEAD"/>
    <property type="match status" value="1"/>
</dbReference>
<dbReference type="SUPFAM" id="SSF52540">
    <property type="entry name" value="P-loop containing nucleoside triphosphate hydrolases"/>
    <property type="match status" value="2"/>
</dbReference>
<gene>
    <name evidence="5" type="ORF">ATJ78_0845</name>
</gene>
<keyword evidence="6" id="KW-1185">Reference proteome</keyword>
<comment type="caution">
    <text evidence="5">The sequence shown here is derived from an EMBL/GenBank/DDBJ whole genome shotgun (WGS) entry which is preliminary data.</text>
</comment>
<dbReference type="GO" id="GO:0003676">
    <property type="term" value="F:nucleic acid binding"/>
    <property type="evidence" value="ECO:0007669"/>
    <property type="project" value="InterPro"/>
</dbReference>
<sequence>MSENELLPSRQAAEVRTALVEYITTTFALSDKETQGSLSRFLEDPDKGVFRGPFARVRLPFRAADPGWRDCLEWYEGFEPYGHQAHAFERLSSFNIGAEVDGEIKERPLPTVVTTGTGSGKTESFFYPILDHVLREKRVGRGGVKALILYPMNALANDQARRLAGMLSTHEDLAGIRAALYTGQKSSERTVMTDTELITKRSSIRSDPPDILLTNYKMLDQLLLRPEDHPLWEKSALSLRYLVLDEFHTYDGAQGTDVAMLLRRLGMSLKRSWPEQHPDLTDDVRERTLGLMTPVATSATLGDKGDPAAMLSFAQTVFGEPFAETAVVTETRLNADEWSRGADERLRERKFVPDEEVGNEFVSGIVSALDGVTTPETIALEMLGWLYRERIPHPETGISEPVPRRDIDLSDTALILDLIKRHPFVHSLIEEATVAVSLDDLADRVLPRGLLADETPEGRTLQRREFITLVLAMLSHVRYLVGNQALSIDVHLWTRALSRLDRVAGPTASFRWTDDGGVDIFDNDDPFSDEGREAFPAIYCRHCGRSGWGIELAPTGKDLATTDTDIRRNHASKDNNRFRPLIFAPAEADLVESTDVEVPGLAWFYISERALSSQVPEENSVDIENGTALPVLTHLGDDAGDASHDDTCPSCGRVNSIRFMGSAIATMLSVSITSLFGEADLDAAEKKALVFTDSVQDAAHRAGFVQSRAHVFGFRNAIYQAVGEGARSLDDVVEALLRGAEGDAHKRYRLLAPEIADHEKFAEFWKNPSSTANRLLARVKERLRLDVALEFGLQSRTGRTLELTGTLAAQVDAGEPMLLENIGRRVLTGYERQEMLGEDAPDVVDSSVIVMWVRGVLERMRDRGAIEHDWFKRYVENDGKRYWVWGGRKRNVGMPAFPAGRDAPGYPRVGNQAPGGTDNKRTHLDVVTSAQSWFAIWARDVLKVSAADGARMSRMLLTELERADIVTSVPIVSGGATAYQLSMRSVTVQRITESERKAGSVLLVCGVCRNPVPGTPEVVTQLDGAPCFAARCPGTLHSAETGGDFYRKLYSEGDVRKVVAREHTSLLEDKVRLEYETEFKESDSTPNAPNVLVATPTLEMGIDIGDLSTVMLAGIPRTVASYLQRVGRAGRLTGNALSLAFVNGRGEQLPKIGDPLSVINGQVRPPATYLNAEEILRRQYIASIIDRGVADGPEPPRQAQALFASTEPGSFLGDLIDRAEANHASYLTEFLSGFSELAPEVETGLRDWATPRDNVRSSGLARDVLDASMRWNDEYSALNFRRDEVERSLAGLEKEANSPANKGNDTYQLDLNSAQASARLLGRLMKDMATDPWVSTLERYGLLPNYTLFDDSVELDVMLNWIDPDTGEYQNDGQNYGRQASIALHELAPGATFYAQGLEVNVDAVDLGVDASAVRSWAFCPACGYGLDVELTPMPATCPRCGAEGLNDVAQRMNVVELTKVSAEVRRDEASIGDSRDERVKERFAVRLMADIDPASVENPWFVTQNDFGIKPLRSVDIRWLNLGKQTVFGSPRMLSGEETIAPLFRVCRHCGKLDSSANANTNREHRPWCPQRKKPDEDVVSIALSRTLTTQGVVMRLPAQLTLGDSLAVPSFVAAFLLGLRERIGGDPDHIRVERITDPFLSDGSENTQALLIHDTVPGGTGYLAEIADPDSIRDILMRALDIVRDCDCQNEGRRACHHCVLPYAPSTALDRVARTSAQNALEAVLLIGPEREAQEWEITREQPKAQDPPLESKFRKVFIERATSLGAAVSETPTDRGNKVSVTFPASGRKWVLEPQVQVKNTVPDFVLQQHGGGALPIAIYTDGRAFHASVTHNRIADDAQKRRMLRGLGYLVMGVTWDDADRAETGEEISEAWWFSESFARQIAPAFELPASQLPGVFANPLTRLMEWMQDPDGSRERWVKLAEALPLLTMSPGGQQVIDESGSARQLAVRAVTGDLQPAPQSAAWVVQKGALTLSGVLKDGSGHSEVVLALDDSDDAFASEGFAREWKLWLHWSNILGARNDGEKSLEIVATSELGTPQSSAVAASIPHDVSSEWASTFEVASDDERVLLEELSVVHDMIVPEVGIEVGDGIPVGIAWPGRKLAIDSDLDEQSRLELRDLGWTIVSADPDAIVRALESELG</sequence>
<reference evidence="5 6" key="1">
    <citation type="submission" date="2017-10" db="EMBL/GenBank/DDBJ databases">
        <title>Sequencing the genomes of 1000 actinobacteria strains.</title>
        <authorList>
            <person name="Klenk H.-P."/>
        </authorList>
    </citation>
    <scope>NUCLEOTIDE SEQUENCE [LARGE SCALE GENOMIC DNA]</scope>
    <source>
        <strain evidence="5 6">DSM 21798</strain>
    </source>
</reference>
<proteinExistence type="predicted"/>
<feature type="domain" description="Helicase ATP-binding" evidence="3">
    <location>
        <begin position="102"/>
        <end position="319"/>
    </location>
</feature>
<dbReference type="RefSeq" id="WP_098406447.1">
    <property type="nucleotide sequence ID" value="NZ_PDJE01000001.1"/>
</dbReference>
<name>A0A2A9DU86_9MICO</name>
<dbReference type="InterPro" id="IPR027417">
    <property type="entry name" value="P-loop_NTPase"/>
</dbReference>
<evidence type="ECO:0000313" key="5">
    <source>
        <dbReference type="EMBL" id="PFG29926.1"/>
    </source>
</evidence>
<dbReference type="PANTHER" id="PTHR47957:SF3">
    <property type="entry name" value="ATP-DEPENDENT HELICASE HRQ1"/>
    <property type="match status" value="1"/>
</dbReference>
<dbReference type="GO" id="GO:0043138">
    <property type="term" value="F:3'-5' DNA helicase activity"/>
    <property type="evidence" value="ECO:0007669"/>
    <property type="project" value="TreeGrafter"/>
</dbReference>
<protein>
    <submittedName>
        <fullName evidence="5">Uncharacterized protein DUF1998</fullName>
    </submittedName>
</protein>
<evidence type="ECO:0000259" key="3">
    <source>
        <dbReference type="PROSITE" id="PS51192"/>
    </source>
</evidence>
<keyword evidence="1" id="KW-0547">Nucleotide-binding</keyword>
<evidence type="ECO:0000256" key="2">
    <source>
        <dbReference type="ARBA" id="ARBA00022840"/>
    </source>
</evidence>
<keyword evidence="2" id="KW-0067">ATP-binding</keyword>
<dbReference type="SMART" id="SM00490">
    <property type="entry name" value="HELICc"/>
    <property type="match status" value="1"/>
</dbReference>
<dbReference type="GO" id="GO:0036297">
    <property type="term" value="P:interstrand cross-link repair"/>
    <property type="evidence" value="ECO:0007669"/>
    <property type="project" value="TreeGrafter"/>
</dbReference>
<evidence type="ECO:0000313" key="6">
    <source>
        <dbReference type="Proteomes" id="UP000221369"/>
    </source>
</evidence>
<dbReference type="GO" id="GO:0005524">
    <property type="term" value="F:ATP binding"/>
    <property type="evidence" value="ECO:0007669"/>
    <property type="project" value="UniProtKB-KW"/>
</dbReference>
<dbReference type="InterPro" id="IPR018973">
    <property type="entry name" value="MZB"/>
</dbReference>
<dbReference type="PROSITE" id="PS51192">
    <property type="entry name" value="HELICASE_ATP_BIND_1"/>
    <property type="match status" value="1"/>
</dbReference>
<dbReference type="PANTHER" id="PTHR47957">
    <property type="entry name" value="ATP-DEPENDENT HELICASE HRQ1"/>
    <property type="match status" value="1"/>
</dbReference>
<feature type="domain" description="Helicase C-terminal" evidence="4">
    <location>
        <begin position="1014"/>
        <end position="1176"/>
    </location>
</feature>
<dbReference type="GO" id="GO:0006289">
    <property type="term" value="P:nucleotide-excision repair"/>
    <property type="evidence" value="ECO:0007669"/>
    <property type="project" value="TreeGrafter"/>
</dbReference>
<dbReference type="InterPro" id="IPR001650">
    <property type="entry name" value="Helicase_C-like"/>
</dbReference>
<dbReference type="EMBL" id="PDJE01000001">
    <property type="protein sequence ID" value="PFG29926.1"/>
    <property type="molecule type" value="Genomic_DNA"/>
</dbReference>
<dbReference type="PROSITE" id="PS51194">
    <property type="entry name" value="HELICASE_CTER"/>
    <property type="match status" value="1"/>
</dbReference>
<dbReference type="Gene3D" id="3.40.50.300">
    <property type="entry name" value="P-loop containing nucleotide triphosphate hydrolases"/>
    <property type="match status" value="2"/>
</dbReference>
<evidence type="ECO:0000256" key="1">
    <source>
        <dbReference type="ARBA" id="ARBA00022741"/>
    </source>
</evidence>
<organism evidence="5 6">
    <name type="scientific">Paramicrobacterium agarici</name>
    <dbReference type="NCBI Taxonomy" id="630514"/>
    <lineage>
        <taxon>Bacteria</taxon>
        <taxon>Bacillati</taxon>
        <taxon>Actinomycetota</taxon>
        <taxon>Actinomycetes</taxon>
        <taxon>Micrococcales</taxon>
        <taxon>Microbacteriaceae</taxon>
        <taxon>Paramicrobacterium</taxon>
    </lineage>
</organism>
<dbReference type="Proteomes" id="UP000221369">
    <property type="component" value="Unassembled WGS sequence"/>
</dbReference>
<dbReference type="InterPro" id="IPR014001">
    <property type="entry name" value="Helicase_ATP-bd"/>
</dbReference>
<dbReference type="InterPro" id="IPR011545">
    <property type="entry name" value="DEAD/DEAH_box_helicase_dom"/>
</dbReference>
<dbReference type="Pfam" id="PF09369">
    <property type="entry name" value="MZB"/>
    <property type="match status" value="1"/>
</dbReference>
<dbReference type="SMART" id="SM00487">
    <property type="entry name" value="DEXDc"/>
    <property type="match status" value="1"/>
</dbReference>